<keyword evidence="3 5" id="KW-0862">Zinc</keyword>
<dbReference type="Pfam" id="PF00107">
    <property type="entry name" value="ADH_zinc_N"/>
    <property type="match status" value="1"/>
</dbReference>
<dbReference type="RefSeq" id="WP_344040651.1">
    <property type="nucleotide sequence ID" value="NZ_BAAAKE010000024.1"/>
</dbReference>
<evidence type="ECO:0000256" key="2">
    <source>
        <dbReference type="ARBA" id="ARBA00022723"/>
    </source>
</evidence>
<dbReference type="SUPFAM" id="SSF50129">
    <property type="entry name" value="GroES-like"/>
    <property type="match status" value="1"/>
</dbReference>
<dbReference type="Gene3D" id="3.90.180.10">
    <property type="entry name" value="Medium-chain alcohol dehydrogenases, catalytic domain"/>
    <property type="match status" value="1"/>
</dbReference>
<dbReference type="InterPro" id="IPR002328">
    <property type="entry name" value="ADH_Zn_CS"/>
</dbReference>
<evidence type="ECO:0000256" key="3">
    <source>
        <dbReference type="ARBA" id="ARBA00022833"/>
    </source>
</evidence>
<organism evidence="8 9">
    <name type="scientific">Saccharothrix xinjiangensis</name>
    <dbReference type="NCBI Taxonomy" id="204798"/>
    <lineage>
        <taxon>Bacteria</taxon>
        <taxon>Bacillati</taxon>
        <taxon>Actinomycetota</taxon>
        <taxon>Actinomycetes</taxon>
        <taxon>Pseudonocardiales</taxon>
        <taxon>Pseudonocardiaceae</taxon>
        <taxon>Saccharothrix</taxon>
    </lineage>
</organism>
<dbReference type="PANTHER" id="PTHR42813">
    <property type="entry name" value="ZINC-TYPE ALCOHOL DEHYDROGENASE-LIKE"/>
    <property type="match status" value="1"/>
</dbReference>
<dbReference type="InterPro" id="IPR011032">
    <property type="entry name" value="GroES-like_sf"/>
</dbReference>
<dbReference type="PROSITE" id="PS00059">
    <property type="entry name" value="ADH_ZINC"/>
    <property type="match status" value="1"/>
</dbReference>
<name>A0ABV9Y0S6_9PSEU</name>
<keyword evidence="2 5" id="KW-0479">Metal-binding</keyword>
<dbReference type="GO" id="GO:0016491">
    <property type="term" value="F:oxidoreductase activity"/>
    <property type="evidence" value="ECO:0007669"/>
    <property type="project" value="UniProtKB-KW"/>
</dbReference>
<dbReference type="Pfam" id="PF08240">
    <property type="entry name" value="ADH_N"/>
    <property type="match status" value="1"/>
</dbReference>
<dbReference type="PANTHER" id="PTHR42813:SF2">
    <property type="entry name" value="DEHYDROGENASE, ZINC-CONTAINING, PUTATIVE (AFU_ORTHOLOGUE AFUA_2G02810)-RELATED"/>
    <property type="match status" value="1"/>
</dbReference>
<dbReference type="Proteomes" id="UP001595833">
    <property type="component" value="Unassembled WGS sequence"/>
</dbReference>
<dbReference type="EMBL" id="JBHSJB010000018">
    <property type="protein sequence ID" value="MFC5056300.1"/>
    <property type="molecule type" value="Genomic_DNA"/>
</dbReference>
<comment type="caution">
    <text evidence="8">The sequence shown here is derived from an EMBL/GenBank/DDBJ whole genome shotgun (WGS) entry which is preliminary data.</text>
</comment>
<dbReference type="InterPro" id="IPR013149">
    <property type="entry name" value="ADH-like_C"/>
</dbReference>
<evidence type="ECO:0000259" key="6">
    <source>
        <dbReference type="Pfam" id="PF00107"/>
    </source>
</evidence>
<keyword evidence="4 8" id="KW-0560">Oxidoreductase</keyword>
<dbReference type="EC" id="1.1.1.-" evidence="8"/>
<gene>
    <name evidence="8" type="ORF">ACFPFM_21385</name>
</gene>
<evidence type="ECO:0000313" key="9">
    <source>
        <dbReference type="Proteomes" id="UP001595833"/>
    </source>
</evidence>
<evidence type="ECO:0000256" key="1">
    <source>
        <dbReference type="ARBA" id="ARBA00001947"/>
    </source>
</evidence>
<feature type="domain" description="Alcohol dehydrogenase-like C-terminal" evidence="6">
    <location>
        <begin position="198"/>
        <end position="268"/>
    </location>
</feature>
<keyword evidence="9" id="KW-1185">Reference proteome</keyword>
<protein>
    <submittedName>
        <fullName evidence="8">Zinc-dependent alcohol dehydrogenase</fullName>
        <ecNumber evidence="8">1.1.1.-</ecNumber>
    </submittedName>
</protein>
<evidence type="ECO:0000256" key="5">
    <source>
        <dbReference type="RuleBase" id="RU361277"/>
    </source>
</evidence>
<accession>A0ABV9Y0S6</accession>
<dbReference type="InterPro" id="IPR013154">
    <property type="entry name" value="ADH-like_N"/>
</dbReference>
<sequence>MKAVTWAGRNTVEVREVPDPTILNGRDAIVRVTSTAICGSDLHLVDGYVPTMQDGDVLGHEFMGEVVEVGPGVDPAKLRVGDRVVVPFPIACGACGACAAELYSCCENSNPNAGIAEKMFGHPLGGIFGYSHLTGGYAGGQAEYVRVPFADVGPLKVGPDLTDEQVLFLSDILPTGYMGAEMCDIQPSDVVAVWGAGPVGQFAADSARVLGAARVVVIDKEPYRLRMAEEAGFTTINFDDVDVRSRLLELTGGRGPDKCIDAVGLEATHGSAHVNAYDRVKQAVRSETERPHALRQAILSCRSGGIVSVIGVYGGMMDKFPAGAWMNRSLTLRTGQTHAHRYMKPLLERIERGEIDPTRIITHRMPLADAPRAFEIFKNKQDNCEKVVLTP</sequence>
<evidence type="ECO:0000313" key="8">
    <source>
        <dbReference type="EMBL" id="MFC5056300.1"/>
    </source>
</evidence>
<dbReference type="CDD" id="cd08283">
    <property type="entry name" value="FDH_like_1"/>
    <property type="match status" value="1"/>
</dbReference>
<feature type="domain" description="Alcohol dehydrogenase-like N-terminal" evidence="7">
    <location>
        <begin position="27"/>
        <end position="155"/>
    </location>
</feature>
<dbReference type="InterPro" id="IPR036291">
    <property type="entry name" value="NAD(P)-bd_dom_sf"/>
</dbReference>
<dbReference type="SUPFAM" id="SSF51735">
    <property type="entry name" value="NAD(P)-binding Rossmann-fold domains"/>
    <property type="match status" value="1"/>
</dbReference>
<comment type="cofactor">
    <cofactor evidence="1 5">
        <name>Zn(2+)</name>
        <dbReference type="ChEBI" id="CHEBI:29105"/>
    </cofactor>
</comment>
<comment type="similarity">
    <text evidence="5">Belongs to the zinc-containing alcohol dehydrogenase family.</text>
</comment>
<reference evidence="9" key="1">
    <citation type="journal article" date="2019" name="Int. J. Syst. Evol. Microbiol.">
        <title>The Global Catalogue of Microorganisms (GCM) 10K type strain sequencing project: providing services to taxonomists for standard genome sequencing and annotation.</title>
        <authorList>
            <consortium name="The Broad Institute Genomics Platform"/>
            <consortium name="The Broad Institute Genome Sequencing Center for Infectious Disease"/>
            <person name="Wu L."/>
            <person name="Ma J."/>
        </authorList>
    </citation>
    <scope>NUCLEOTIDE SEQUENCE [LARGE SCALE GENOMIC DNA]</scope>
    <source>
        <strain evidence="9">KCTC 12848</strain>
    </source>
</reference>
<proteinExistence type="inferred from homology"/>
<dbReference type="Gene3D" id="3.40.50.720">
    <property type="entry name" value="NAD(P)-binding Rossmann-like Domain"/>
    <property type="match status" value="1"/>
</dbReference>
<evidence type="ECO:0000256" key="4">
    <source>
        <dbReference type="ARBA" id="ARBA00023002"/>
    </source>
</evidence>
<evidence type="ECO:0000259" key="7">
    <source>
        <dbReference type="Pfam" id="PF08240"/>
    </source>
</evidence>